<keyword evidence="1" id="KW-0732">Signal</keyword>
<dbReference type="InterPro" id="IPR023355">
    <property type="entry name" value="Myo_ane_neurotoxin_sf"/>
</dbReference>
<protein>
    <submittedName>
        <fullName evidence="2">Big defensin</fullName>
    </submittedName>
</protein>
<feature type="signal peptide" evidence="1">
    <location>
        <begin position="1"/>
        <end position="21"/>
    </location>
</feature>
<dbReference type="TCDB" id="1.C.45.5.4">
    <property type="family name" value="the plant defensin (plant defensin) family"/>
</dbReference>
<feature type="chain" id="PRO_5003826770" evidence="1">
    <location>
        <begin position="22"/>
        <end position="111"/>
    </location>
</feature>
<dbReference type="EMBL" id="JQ782659">
    <property type="protein sequence ID" value="AFQ02696.1"/>
    <property type="molecule type" value="mRNA"/>
</dbReference>
<evidence type="ECO:0000256" key="1">
    <source>
        <dbReference type="SAM" id="SignalP"/>
    </source>
</evidence>
<name>J9QL65_ANABR</name>
<reference evidence="2" key="1">
    <citation type="journal article" date="2012" name="Fish Shellfish Immunol.">
        <title>Molecular characterization and expression of a novel big defensin (Sb-BDef1) from ark shell, Scapharca broughtonii.</title>
        <authorList>
            <person name="Li M."/>
            <person name="Zhu L."/>
            <person name="Zhou C.Y."/>
            <person name="Sun S."/>
            <person name="Fan Y.J."/>
            <person name="Zhuang Z.M."/>
        </authorList>
    </citation>
    <scope>NUCLEOTIDE SEQUENCE</scope>
</reference>
<proteinExistence type="evidence at transcript level"/>
<evidence type="ECO:0000313" key="2">
    <source>
        <dbReference type="EMBL" id="AFQ02696.1"/>
    </source>
</evidence>
<dbReference type="AlphaFoldDB" id="J9QL65"/>
<sequence>MTHKIVLCCIYLLLSTSFILSKHLPEERKQKKQVLLAAGAGVALSELLGPVLVGAGTLAGAALLNQAVSSNRWVIPCANNRGWCRTDCHFGEHIDDYHSDICHSGYKCCRY</sequence>
<accession>J9QL65</accession>
<dbReference type="Gene3D" id="2.20.20.10">
    <property type="entry name" value="Anthopleurin-A"/>
    <property type="match status" value="1"/>
</dbReference>
<organism evidence="2">
    <name type="scientific">Anadara broughtonii</name>
    <name type="common">Blood clam</name>
    <name type="synonym">Scapharca broughtonii</name>
    <dbReference type="NCBI Taxonomy" id="148819"/>
    <lineage>
        <taxon>Eukaryota</taxon>
        <taxon>Metazoa</taxon>
        <taxon>Spiralia</taxon>
        <taxon>Lophotrochozoa</taxon>
        <taxon>Mollusca</taxon>
        <taxon>Bivalvia</taxon>
        <taxon>Autobranchia</taxon>
        <taxon>Pteriomorphia</taxon>
        <taxon>Arcoida</taxon>
        <taxon>Arcoidea</taxon>
        <taxon>Arcidae</taxon>
        <taxon>Anadara</taxon>
    </lineage>
</organism>